<evidence type="ECO:0000313" key="2">
    <source>
        <dbReference type="Proteomes" id="UP001207468"/>
    </source>
</evidence>
<accession>A0ACC0TVE7</accession>
<proteinExistence type="predicted"/>
<reference evidence="1" key="1">
    <citation type="submission" date="2021-03" db="EMBL/GenBank/DDBJ databases">
        <title>Evolutionary priming and transition to the ectomycorrhizal habit in an iconic lineage of mushroom-forming fungi: is preadaptation a requirement?</title>
        <authorList>
            <consortium name="DOE Joint Genome Institute"/>
            <person name="Looney B.P."/>
            <person name="Miyauchi S."/>
            <person name="Morin E."/>
            <person name="Drula E."/>
            <person name="Courty P.E."/>
            <person name="Chicoki N."/>
            <person name="Fauchery L."/>
            <person name="Kohler A."/>
            <person name="Kuo A."/>
            <person name="LaButti K."/>
            <person name="Pangilinan J."/>
            <person name="Lipzen A."/>
            <person name="Riley R."/>
            <person name="Andreopoulos W."/>
            <person name="He G."/>
            <person name="Johnson J."/>
            <person name="Barry K.W."/>
            <person name="Grigoriev I.V."/>
            <person name="Nagy L."/>
            <person name="Hibbett D."/>
            <person name="Henrissat B."/>
            <person name="Matheny P.B."/>
            <person name="Labbe J."/>
            <person name="Martin A.F."/>
        </authorList>
    </citation>
    <scope>NUCLEOTIDE SEQUENCE</scope>
    <source>
        <strain evidence="1">BPL698</strain>
    </source>
</reference>
<sequence length="85" mass="9444">MTLPPPLLPQFLPCATCVSLRFLPPFSLFFFFLLSFSPRAAVVTTTSSSQRQPQRDGHDHDRNHGMAQAATTTFPACSHSHTLTR</sequence>
<organism evidence="1 2">
    <name type="scientific">Russula earlei</name>
    <dbReference type="NCBI Taxonomy" id="71964"/>
    <lineage>
        <taxon>Eukaryota</taxon>
        <taxon>Fungi</taxon>
        <taxon>Dikarya</taxon>
        <taxon>Basidiomycota</taxon>
        <taxon>Agaricomycotina</taxon>
        <taxon>Agaricomycetes</taxon>
        <taxon>Russulales</taxon>
        <taxon>Russulaceae</taxon>
        <taxon>Russula</taxon>
    </lineage>
</organism>
<dbReference type="Proteomes" id="UP001207468">
    <property type="component" value="Unassembled WGS sequence"/>
</dbReference>
<keyword evidence="2" id="KW-1185">Reference proteome</keyword>
<protein>
    <submittedName>
        <fullName evidence="1">Uncharacterized protein</fullName>
    </submittedName>
</protein>
<gene>
    <name evidence="1" type="ORF">F5148DRAFT_1242805</name>
</gene>
<dbReference type="EMBL" id="JAGFNK010000428">
    <property type="protein sequence ID" value="KAI9450488.1"/>
    <property type="molecule type" value="Genomic_DNA"/>
</dbReference>
<name>A0ACC0TVE7_9AGAM</name>
<comment type="caution">
    <text evidence="1">The sequence shown here is derived from an EMBL/GenBank/DDBJ whole genome shotgun (WGS) entry which is preliminary data.</text>
</comment>
<evidence type="ECO:0000313" key="1">
    <source>
        <dbReference type="EMBL" id="KAI9450488.1"/>
    </source>
</evidence>